<name>A0A368VPN8_9BACL</name>
<evidence type="ECO:0000256" key="5">
    <source>
        <dbReference type="ARBA" id="ARBA00022692"/>
    </source>
</evidence>
<evidence type="ECO:0000256" key="8">
    <source>
        <dbReference type="SAM" id="Phobius"/>
    </source>
</evidence>
<organism evidence="9 10">
    <name type="scientific">Paenibacillus prosopidis</name>
    <dbReference type="NCBI Taxonomy" id="630520"/>
    <lineage>
        <taxon>Bacteria</taxon>
        <taxon>Bacillati</taxon>
        <taxon>Bacillota</taxon>
        <taxon>Bacilli</taxon>
        <taxon>Bacillales</taxon>
        <taxon>Paenibacillaceae</taxon>
        <taxon>Paenibacillus</taxon>
    </lineage>
</organism>
<keyword evidence="5 8" id="KW-0812">Transmembrane</keyword>
<feature type="transmembrane region" description="Helical" evidence="8">
    <location>
        <begin position="45"/>
        <end position="65"/>
    </location>
</feature>
<comment type="caution">
    <text evidence="9">The sequence shown here is derived from an EMBL/GenBank/DDBJ whole genome shotgun (WGS) entry which is preliminary data.</text>
</comment>
<proteinExistence type="inferred from homology"/>
<dbReference type="Pfam" id="PF03845">
    <property type="entry name" value="Spore_permease"/>
    <property type="match status" value="1"/>
</dbReference>
<evidence type="ECO:0000256" key="2">
    <source>
        <dbReference type="ARBA" id="ARBA00007998"/>
    </source>
</evidence>
<comment type="subcellular location">
    <subcellularLocation>
        <location evidence="1">Membrane</location>
        <topology evidence="1">Multi-pass membrane protein</topology>
    </subcellularLocation>
</comment>
<evidence type="ECO:0000256" key="6">
    <source>
        <dbReference type="ARBA" id="ARBA00022989"/>
    </source>
</evidence>
<evidence type="ECO:0000256" key="7">
    <source>
        <dbReference type="ARBA" id="ARBA00023136"/>
    </source>
</evidence>
<feature type="transmembrane region" description="Helical" evidence="8">
    <location>
        <begin position="302"/>
        <end position="321"/>
    </location>
</feature>
<dbReference type="Gene3D" id="1.20.1740.10">
    <property type="entry name" value="Amino acid/polyamine transporter I"/>
    <property type="match status" value="1"/>
</dbReference>
<evidence type="ECO:0000256" key="4">
    <source>
        <dbReference type="ARBA" id="ARBA00022544"/>
    </source>
</evidence>
<keyword evidence="4" id="KW-0309">Germination</keyword>
<accession>A0A368VPN8</accession>
<dbReference type="GO" id="GO:0016020">
    <property type="term" value="C:membrane"/>
    <property type="evidence" value="ECO:0007669"/>
    <property type="project" value="UniProtKB-SubCell"/>
</dbReference>
<dbReference type="NCBIfam" id="TIGR00912">
    <property type="entry name" value="2A0309"/>
    <property type="match status" value="1"/>
</dbReference>
<feature type="transmembrane region" description="Helical" evidence="8">
    <location>
        <begin position="184"/>
        <end position="207"/>
    </location>
</feature>
<evidence type="ECO:0000256" key="3">
    <source>
        <dbReference type="ARBA" id="ARBA00022448"/>
    </source>
</evidence>
<feature type="transmembrane region" description="Helical" evidence="8">
    <location>
        <begin position="333"/>
        <end position="356"/>
    </location>
</feature>
<reference evidence="9 10" key="1">
    <citation type="submission" date="2018-07" db="EMBL/GenBank/DDBJ databases">
        <title>Genomic Encyclopedia of Type Strains, Phase III (KMG-III): the genomes of soil and plant-associated and newly described type strains.</title>
        <authorList>
            <person name="Whitman W."/>
        </authorList>
    </citation>
    <scope>NUCLEOTIDE SEQUENCE [LARGE SCALE GENOMIC DNA]</scope>
    <source>
        <strain evidence="9 10">CECT 7506</strain>
    </source>
</reference>
<feature type="transmembrane region" description="Helical" evidence="8">
    <location>
        <begin position="147"/>
        <end position="164"/>
    </location>
</feature>
<gene>
    <name evidence="9" type="ORF">DFP97_113137</name>
</gene>
<keyword evidence="7 8" id="KW-0472">Membrane</keyword>
<feature type="transmembrane region" description="Helical" evidence="8">
    <location>
        <begin position="12"/>
        <end position="33"/>
    </location>
</feature>
<dbReference type="RefSeq" id="WP_114382045.1">
    <property type="nucleotide sequence ID" value="NZ_QPJD01000013.1"/>
</dbReference>
<dbReference type="InterPro" id="IPR004761">
    <property type="entry name" value="Spore_GerAB"/>
</dbReference>
<dbReference type="AlphaFoldDB" id="A0A368VPN8"/>
<evidence type="ECO:0000256" key="1">
    <source>
        <dbReference type="ARBA" id="ARBA00004141"/>
    </source>
</evidence>
<feature type="transmembrane region" description="Helical" evidence="8">
    <location>
        <begin position="219"/>
        <end position="248"/>
    </location>
</feature>
<dbReference type="PANTHER" id="PTHR34975:SF2">
    <property type="entry name" value="SPORE GERMINATION PROTEIN A2"/>
    <property type="match status" value="1"/>
</dbReference>
<feature type="transmembrane region" description="Helical" evidence="8">
    <location>
        <begin position="77"/>
        <end position="97"/>
    </location>
</feature>
<feature type="transmembrane region" description="Helical" evidence="8">
    <location>
        <begin position="117"/>
        <end position="135"/>
    </location>
</feature>
<dbReference type="GO" id="GO:0009847">
    <property type="term" value="P:spore germination"/>
    <property type="evidence" value="ECO:0007669"/>
    <property type="project" value="InterPro"/>
</dbReference>
<dbReference type="OrthoDB" id="2078716at2"/>
<evidence type="ECO:0000313" key="9">
    <source>
        <dbReference type="EMBL" id="RCW43464.1"/>
    </source>
</evidence>
<evidence type="ECO:0000313" key="10">
    <source>
        <dbReference type="Proteomes" id="UP000252415"/>
    </source>
</evidence>
<comment type="similarity">
    <text evidence="2">Belongs to the amino acid-polyamine-organocation (APC) superfamily. Spore germination protein (SGP) (TC 2.A.3.9) family.</text>
</comment>
<dbReference type="Proteomes" id="UP000252415">
    <property type="component" value="Unassembled WGS sequence"/>
</dbReference>
<keyword evidence="6 8" id="KW-1133">Transmembrane helix</keyword>
<feature type="transmembrane region" description="Helical" evidence="8">
    <location>
        <begin position="268"/>
        <end position="290"/>
    </location>
</feature>
<dbReference type="EMBL" id="QPJD01000013">
    <property type="protein sequence ID" value="RCW43464.1"/>
    <property type="molecule type" value="Genomic_DNA"/>
</dbReference>
<protein>
    <submittedName>
        <fullName evidence="9">Spore germination protein KB</fullName>
    </submittedName>
</protein>
<sequence>MIEKGRISALQMSLLIYANIVSSAILTVPGITYKYAGRDMWLSPIWGSLSGFFVVFIVYQLNKLYPMETLIQYIQHILGQIPGKIVGFFYLFFYLYAGGTALRQYGDFLVGAFFNRTPILIVIASLALASTFAVRAGLEVLARLSDMFVPLMILLWIMIVLLLIPELDVKNMFPIMENGIKPSIMGAVSPAAWYTIFFHISTLFPFLIDRKQGMKWSMFTVLAVLVTLLITNLATLLLFGGITGSFVFPFMSAARYISYADFFENLESVIMAIWIGGTFIKMGLYNYVLVLNTAQWLNLSDYKPLVLPFWMLLTLVGIWTAPNLPELAHSLSVTGPIISHTYFIVIPVILLLIAVLRNRMRQKAGKP</sequence>
<keyword evidence="10" id="KW-1185">Reference proteome</keyword>
<keyword evidence="3" id="KW-0813">Transport</keyword>
<dbReference type="PANTHER" id="PTHR34975">
    <property type="entry name" value="SPORE GERMINATION PROTEIN A2"/>
    <property type="match status" value="1"/>
</dbReference>